<dbReference type="Gene3D" id="3.40.960.10">
    <property type="entry name" value="VSR Endonuclease"/>
    <property type="match status" value="1"/>
</dbReference>
<evidence type="ECO:0000313" key="1">
    <source>
        <dbReference type="EMBL" id="AMM33823.1"/>
    </source>
</evidence>
<reference evidence="1 2" key="1">
    <citation type="submission" date="2016-02" db="EMBL/GenBank/DDBJ databases">
        <title>Complete genome of Sinomonas atrocyanea KCTC 3377.</title>
        <authorList>
            <person name="Kim K.M."/>
        </authorList>
    </citation>
    <scope>NUCLEOTIDE SEQUENCE [LARGE SCALE GENOMIC DNA]</scope>
    <source>
        <strain evidence="1 2">KCTC 3377</strain>
    </source>
</reference>
<keyword evidence="2" id="KW-1185">Reference proteome</keyword>
<dbReference type="RefSeq" id="WP_066499832.1">
    <property type="nucleotide sequence ID" value="NZ_BJMO01000021.1"/>
</dbReference>
<sequence length="307" mass="33445">MDPVKARETLLAAPFTAAEAERHGLDYSQLLQENVRHISRELYVPDDNTAQLRDRVRAHLAVTPQAWASHQTAAALHGLWLPDDAADHSLLHLSKPTDVPRVRRTGVVGHRVRVKAGEIVELSAGVRVSSPARTWLDLGNELGPVGLVILGDELLRIPRPGLEGRAVPHATKGALAALLRAHPNMPGVAKCRAALADMRVGADSPQETLLRLSLLAHGFPEPELQIALRPNDPFSPSADMGYPSVKVAIQYDGSHHLSEEQRWRDARRDAAFRAAGWIVLIVRSEDCQNDFASVRAALRGHLAGRAA</sequence>
<gene>
    <name evidence="1" type="ORF">SA2016_3159</name>
</gene>
<name>A0A127A3E5_9MICC</name>
<dbReference type="KEGG" id="satk:SA2016_3159"/>
<dbReference type="OrthoDB" id="3234479at2"/>
<proteinExistence type="predicted"/>
<dbReference type="Proteomes" id="UP000070134">
    <property type="component" value="Chromosome"/>
</dbReference>
<organism evidence="1 2">
    <name type="scientific">Sinomonas atrocyanea</name>
    <dbReference type="NCBI Taxonomy" id="37927"/>
    <lineage>
        <taxon>Bacteria</taxon>
        <taxon>Bacillati</taxon>
        <taxon>Actinomycetota</taxon>
        <taxon>Actinomycetes</taxon>
        <taxon>Micrococcales</taxon>
        <taxon>Micrococcaceae</taxon>
        <taxon>Sinomonas</taxon>
    </lineage>
</organism>
<dbReference type="InterPro" id="IPR011335">
    <property type="entry name" value="Restrct_endonuc-II-like"/>
</dbReference>
<dbReference type="SUPFAM" id="SSF52980">
    <property type="entry name" value="Restriction endonuclease-like"/>
    <property type="match status" value="1"/>
</dbReference>
<dbReference type="PATRIC" id="fig|37927.3.peg.3243"/>
<evidence type="ECO:0008006" key="3">
    <source>
        <dbReference type="Google" id="ProtNLM"/>
    </source>
</evidence>
<dbReference type="AlphaFoldDB" id="A0A127A3E5"/>
<dbReference type="EMBL" id="CP014518">
    <property type="protein sequence ID" value="AMM33823.1"/>
    <property type="molecule type" value="Genomic_DNA"/>
</dbReference>
<dbReference type="STRING" id="37927.SA2016_3159"/>
<protein>
    <recommendedName>
        <fullName evidence="3">DUF559 domain-containing protein</fullName>
    </recommendedName>
</protein>
<evidence type="ECO:0000313" key="2">
    <source>
        <dbReference type="Proteomes" id="UP000070134"/>
    </source>
</evidence>
<accession>A0A127A3E5</accession>